<feature type="non-terminal residue" evidence="1">
    <location>
        <position position="1"/>
    </location>
</feature>
<protein>
    <submittedName>
        <fullName evidence="1">TetR family transcriptional regulator</fullName>
    </submittedName>
</protein>
<organism evidence="1 2">
    <name type="scientific">Lacrimispora amygdalina</name>
    <dbReference type="NCBI Taxonomy" id="253257"/>
    <lineage>
        <taxon>Bacteria</taxon>
        <taxon>Bacillati</taxon>
        <taxon>Bacillota</taxon>
        <taxon>Clostridia</taxon>
        <taxon>Lachnospirales</taxon>
        <taxon>Lachnospiraceae</taxon>
        <taxon>Lacrimispora</taxon>
    </lineage>
</organism>
<evidence type="ECO:0000313" key="1">
    <source>
        <dbReference type="EMBL" id="RFZ75698.1"/>
    </source>
</evidence>
<dbReference type="EMBL" id="QOHO01000123">
    <property type="protein sequence ID" value="RFZ75698.1"/>
    <property type="molecule type" value="Genomic_DNA"/>
</dbReference>
<reference evidence="1 2" key="1">
    <citation type="submission" date="2018-07" db="EMBL/GenBank/DDBJ databases">
        <title>New species, Clostridium PI-S10-A1B.</title>
        <authorList>
            <person name="Krishna G."/>
            <person name="Summeta K."/>
            <person name="Shikha S."/>
            <person name="Prabhu P.B."/>
            <person name="Suresh K."/>
        </authorList>
    </citation>
    <scope>NUCLEOTIDE SEQUENCE [LARGE SCALE GENOMIC DNA]</scope>
    <source>
        <strain evidence="1 2">PI-S10-A1B</strain>
    </source>
</reference>
<accession>A0A3E2N3Z5</accession>
<dbReference type="Proteomes" id="UP000260680">
    <property type="component" value="Unassembled WGS sequence"/>
</dbReference>
<evidence type="ECO:0000313" key="2">
    <source>
        <dbReference type="Proteomes" id="UP000260680"/>
    </source>
</evidence>
<proteinExistence type="predicted"/>
<sequence length="53" mass="6071">IYISHDFNIEKWKKEVKNIDRVNSGMKESSSKVAAFIDKATEAVPKNFINESI</sequence>
<gene>
    <name evidence="1" type="ORF">DS742_27570</name>
</gene>
<dbReference type="AlphaFoldDB" id="A0A3E2N3Z5"/>
<comment type="caution">
    <text evidence="1">The sequence shown here is derived from an EMBL/GenBank/DDBJ whole genome shotgun (WGS) entry which is preliminary data.</text>
</comment>
<name>A0A3E2N3Z5_9FIRM</name>